<dbReference type="CDD" id="cd16917">
    <property type="entry name" value="HATPase_UhpB-NarQ-NarX-like"/>
    <property type="match status" value="1"/>
</dbReference>
<evidence type="ECO:0000313" key="13">
    <source>
        <dbReference type="EMBL" id="SNB69918.1"/>
    </source>
</evidence>
<name>A0A212RCE3_9CHLR</name>
<dbReference type="Pfam" id="PF00672">
    <property type="entry name" value="HAMP"/>
    <property type="match status" value="1"/>
</dbReference>
<dbReference type="Pfam" id="PF07730">
    <property type="entry name" value="HisKA_3"/>
    <property type="match status" value="1"/>
</dbReference>
<dbReference type="PANTHER" id="PTHR24421">
    <property type="entry name" value="NITRATE/NITRITE SENSOR PROTEIN NARX-RELATED"/>
    <property type="match status" value="1"/>
</dbReference>
<dbReference type="InterPro" id="IPR003660">
    <property type="entry name" value="HAMP_dom"/>
</dbReference>
<dbReference type="SMART" id="SM00387">
    <property type="entry name" value="HATPase_c"/>
    <property type="match status" value="1"/>
</dbReference>
<dbReference type="PANTHER" id="PTHR24421:SF10">
    <property type="entry name" value="NITRATE_NITRITE SENSOR PROTEIN NARQ"/>
    <property type="match status" value="1"/>
</dbReference>
<feature type="transmembrane region" description="Helical" evidence="10">
    <location>
        <begin position="33"/>
        <end position="53"/>
    </location>
</feature>
<feature type="domain" description="Histidine kinase" evidence="11">
    <location>
        <begin position="173"/>
        <end position="364"/>
    </location>
</feature>
<reference evidence="14" key="1">
    <citation type="submission" date="2017-06" db="EMBL/GenBank/DDBJ databases">
        <authorList>
            <person name="Varghese N."/>
            <person name="Submissions S."/>
        </authorList>
    </citation>
    <scope>NUCLEOTIDE SEQUENCE [LARGE SCALE GENOMIC DNA]</scope>
    <source>
        <strain evidence="14">JAD2</strain>
    </source>
</reference>
<dbReference type="SMART" id="SM00304">
    <property type="entry name" value="HAMP"/>
    <property type="match status" value="1"/>
</dbReference>
<protein>
    <recommendedName>
        <fullName evidence="3">histidine kinase</fullName>
        <ecNumber evidence="3">2.7.13.3</ecNumber>
    </recommendedName>
</protein>
<keyword evidence="6" id="KW-0547">Nucleotide-binding</keyword>
<evidence type="ECO:0000256" key="5">
    <source>
        <dbReference type="ARBA" id="ARBA00022679"/>
    </source>
</evidence>
<dbReference type="PROSITE" id="PS50109">
    <property type="entry name" value="HIS_KIN"/>
    <property type="match status" value="1"/>
</dbReference>
<evidence type="ECO:0000256" key="4">
    <source>
        <dbReference type="ARBA" id="ARBA00022553"/>
    </source>
</evidence>
<dbReference type="Pfam" id="PF02518">
    <property type="entry name" value="HATPase_c"/>
    <property type="match status" value="1"/>
</dbReference>
<sequence length="387" mass="43722">MSQMSRDGALPLLRGGPGDLLRALGERALRLPLFYKILIANTLLVAAGAVIGTTLSFRAGHQLSGEAYYRWRYAYILLFATGGTALSALIYSLLVRWALRPLEQLQEAAEAIRRGQFNVRVPPHPFRDAQMEQLVETFNQMVETIVSNSERLHWLSQQILQAQEEERARIARELHDEAAQWLTSLLIRQRLLLRSLPPEMRPEVEELQRMTTAALEHLRRIAMELRPAILDDLGLVEALRWQAEEFQKQTGLSLTLQIQGRIERLPRQVELVLYRVAQEALTNIARHARATRVEITLNCSTEHLELLIADDGVGFDPEAVRRSRARSLGLIGMAERLALIGGTLEIDSAPGKGTRIRARVPAGGPHCLAREVWHDERRTEDPHPDRG</sequence>
<dbReference type="FunCoup" id="A0A212RCE3">
    <property type="interactions" value="27"/>
</dbReference>
<evidence type="ECO:0000256" key="3">
    <source>
        <dbReference type="ARBA" id="ARBA00012438"/>
    </source>
</evidence>
<evidence type="ECO:0000259" key="12">
    <source>
        <dbReference type="PROSITE" id="PS50885"/>
    </source>
</evidence>
<dbReference type="Gene3D" id="3.30.565.10">
    <property type="entry name" value="Histidine kinase-like ATPase, C-terminal domain"/>
    <property type="match status" value="1"/>
</dbReference>
<keyword evidence="14" id="KW-1185">Reference proteome</keyword>
<keyword evidence="7 13" id="KW-0418">Kinase</keyword>
<accession>A0A212RCE3</accession>
<organism evidence="13 14">
    <name type="scientific">Thermoflexus hugenholtzii JAD2</name>
    <dbReference type="NCBI Taxonomy" id="877466"/>
    <lineage>
        <taxon>Bacteria</taxon>
        <taxon>Bacillati</taxon>
        <taxon>Chloroflexota</taxon>
        <taxon>Thermoflexia</taxon>
        <taxon>Thermoflexales</taxon>
        <taxon>Thermoflexaceae</taxon>
        <taxon>Thermoflexus</taxon>
    </lineage>
</organism>
<dbReference type="GO" id="GO:0046983">
    <property type="term" value="F:protein dimerization activity"/>
    <property type="evidence" value="ECO:0007669"/>
    <property type="project" value="InterPro"/>
</dbReference>
<dbReference type="InterPro" id="IPR036890">
    <property type="entry name" value="HATPase_C_sf"/>
</dbReference>
<dbReference type="SUPFAM" id="SSF158472">
    <property type="entry name" value="HAMP domain-like"/>
    <property type="match status" value="1"/>
</dbReference>
<dbReference type="SUPFAM" id="SSF55874">
    <property type="entry name" value="ATPase domain of HSP90 chaperone/DNA topoisomerase II/histidine kinase"/>
    <property type="match status" value="1"/>
</dbReference>
<dbReference type="EC" id="2.7.13.3" evidence="3"/>
<dbReference type="Gene3D" id="6.10.340.10">
    <property type="match status" value="1"/>
</dbReference>
<feature type="transmembrane region" description="Helical" evidence="10">
    <location>
        <begin position="73"/>
        <end position="94"/>
    </location>
</feature>
<evidence type="ECO:0000256" key="1">
    <source>
        <dbReference type="ARBA" id="ARBA00000085"/>
    </source>
</evidence>
<comment type="subcellular location">
    <subcellularLocation>
        <location evidence="2">Membrane</location>
    </subcellularLocation>
</comment>
<gene>
    <name evidence="13" type="ORF">SAMN02746019_00011110</name>
</gene>
<dbReference type="InterPro" id="IPR003594">
    <property type="entry name" value="HATPase_dom"/>
</dbReference>
<dbReference type="Gene3D" id="1.20.5.1930">
    <property type="match status" value="1"/>
</dbReference>
<keyword evidence="9" id="KW-0902">Two-component regulatory system</keyword>
<keyword evidence="10" id="KW-0472">Membrane</keyword>
<dbReference type="InterPro" id="IPR005467">
    <property type="entry name" value="His_kinase_dom"/>
</dbReference>
<dbReference type="AlphaFoldDB" id="A0A212RCE3"/>
<evidence type="ECO:0000256" key="9">
    <source>
        <dbReference type="ARBA" id="ARBA00023012"/>
    </source>
</evidence>
<evidence type="ECO:0000259" key="11">
    <source>
        <dbReference type="PROSITE" id="PS50109"/>
    </source>
</evidence>
<feature type="domain" description="HAMP" evidence="12">
    <location>
        <begin position="96"/>
        <end position="150"/>
    </location>
</feature>
<evidence type="ECO:0000256" key="6">
    <source>
        <dbReference type="ARBA" id="ARBA00022741"/>
    </source>
</evidence>
<evidence type="ECO:0000313" key="14">
    <source>
        <dbReference type="Proteomes" id="UP000197025"/>
    </source>
</evidence>
<dbReference type="CDD" id="cd06225">
    <property type="entry name" value="HAMP"/>
    <property type="match status" value="1"/>
</dbReference>
<dbReference type="GO" id="GO:0016020">
    <property type="term" value="C:membrane"/>
    <property type="evidence" value="ECO:0007669"/>
    <property type="project" value="UniProtKB-SubCell"/>
</dbReference>
<keyword evidence="8" id="KW-0067">ATP-binding</keyword>
<keyword evidence="10" id="KW-1133">Transmembrane helix</keyword>
<keyword evidence="10" id="KW-0812">Transmembrane</keyword>
<evidence type="ECO:0000256" key="7">
    <source>
        <dbReference type="ARBA" id="ARBA00022777"/>
    </source>
</evidence>
<dbReference type="PROSITE" id="PS50885">
    <property type="entry name" value="HAMP"/>
    <property type="match status" value="1"/>
</dbReference>
<evidence type="ECO:0000256" key="8">
    <source>
        <dbReference type="ARBA" id="ARBA00022840"/>
    </source>
</evidence>
<evidence type="ECO:0000256" key="10">
    <source>
        <dbReference type="SAM" id="Phobius"/>
    </source>
</evidence>
<dbReference type="InterPro" id="IPR011712">
    <property type="entry name" value="Sig_transdc_His_kin_sub3_dim/P"/>
</dbReference>
<dbReference type="InterPro" id="IPR050482">
    <property type="entry name" value="Sensor_HK_TwoCompSys"/>
</dbReference>
<comment type="catalytic activity">
    <reaction evidence="1">
        <text>ATP + protein L-histidine = ADP + protein N-phospho-L-histidine.</text>
        <dbReference type="EC" id="2.7.13.3"/>
    </reaction>
</comment>
<dbReference type="GO" id="GO:0005524">
    <property type="term" value="F:ATP binding"/>
    <property type="evidence" value="ECO:0007669"/>
    <property type="project" value="UniProtKB-KW"/>
</dbReference>
<keyword evidence="5" id="KW-0808">Transferase</keyword>
<proteinExistence type="predicted"/>
<keyword evidence="4" id="KW-0597">Phosphoprotein</keyword>
<dbReference type="GO" id="GO:0000155">
    <property type="term" value="F:phosphorelay sensor kinase activity"/>
    <property type="evidence" value="ECO:0007669"/>
    <property type="project" value="InterPro"/>
</dbReference>
<dbReference type="Proteomes" id="UP000197025">
    <property type="component" value="Unassembled WGS sequence"/>
</dbReference>
<dbReference type="EMBL" id="FYEK01000044">
    <property type="protein sequence ID" value="SNB69918.1"/>
    <property type="molecule type" value="Genomic_DNA"/>
</dbReference>
<dbReference type="InParanoid" id="A0A212RCE3"/>
<evidence type="ECO:0000256" key="2">
    <source>
        <dbReference type="ARBA" id="ARBA00004370"/>
    </source>
</evidence>